<dbReference type="CDD" id="cd00130">
    <property type="entry name" value="PAS"/>
    <property type="match status" value="1"/>
</dbReference>
<dbReference type="SUPFAM" id="SSF55785">
    <property type="entry name" value="PYP-like sensor domain (PAS domain)"/>
    <property type="match status" value="1"/>
</dbReference>
<dbReference type="OrthoDB" id="9803824at2"/>
<dbReference type="InterPro" id="IPR001610">
    <property type="entry name" value="PAC"/>
</dbReference>
<dbReference type="Pfam" id="PF00990">
    <property type="entry name" value="GGDEF"/>
    <property type="match status" value="1"/>
</dbReference>
<dbReference type="PROSITE" id="PS50887">
    <property type="entry name" value="GGDEF"/>
    <property type="match status" value="1"/>
</dbReference>
<feature type="domain" description="PAC" evidence="5">
    <location>
        <begin position="210"/>
        <end position="262"/>
    </location>
</feature>
<dbReference type="NCBIfam" id="TIGR00229">
    <property type="entry name" value="sensory_box"/>
    <property type="match status" value="1"/>
</dbReference>
<evidence type="ECO:0000256" key="2">
    <source>
        <dbReference type="ARBA" id="ARBA00012528"/>
    </source>
</evidence>
<dbReference type="PANTHER" id="PTHR45138:SF9">
    <property type="entry name" value="DIGUANYLATE CYCLASE DGCM-RELATED"/>
    <property type="match status" value="1"/>
</dbReference>
<dbReference type="CDD" id="cd01949">
    <property type="entry name" value="GGDEF"/>
    <property type="match status" value="1"/>
</dbReference>
<dbReference type="GO" id="GO:0052621">
    <property type="term" value="F:diguanylate cyclase activity"/>
    <property type="evidence" value="ECO:0007669"/>
    <property type="project" value="UniProtKB-EC"/>
</dbReference>
<feature type="coiled-coil region" evidence="4">
    <location>
        <begin position="253"/>
        <end position="287"/>
    </location>
</feature>
<comment type="cofactor">
    <cofactor evidence="1">
        <name>Mg(2+)</name>
        <dbReference type="ChEBI" id="CHEBI:18420"/>
    </cofactor>
</comment>
<proteinExistence type="predicted"/>
<dbReference type="SMART" id="SM00091">
    <property type="entry name" value="PAS"/>
    <property type="match status" value="2"/>
</dbReference>
<accession>A0A250KT74</accession>
<dbReference type="SMART" id="SM00086">
    <property type="entry name" value="PAC"/>
    <property type="match status" value="1"/>
</dbReference>
<evidence type="ECO:0000313" key="7">
    <source>
        <dbReference type="EMBL" id="BBA34151.1"/>
    </source>
</evidence>
<gene>
    <name evidence="7" type="ORF">sS8_2199</name>
</gene>
<sequence>MCAQQDFVLNSEFPKPPPEWNDQISVPLLAVRLADKKLLFLNRSARALFGEAAELGIDASALFDDPEVLQQLLESAGVDDQTIHSETFLKNASNMHHRYSIEANAAEIDGERIAVISLIDTAAYIPGPDKPEFRNNLALWRGVFDQAAVGIALLDKDLKFIEANRRWLEMFGYTAEEMSNLSPGDLTVEKNGFQLCQRVEALLGSEVDQYRGEKRLLRKDGSLFWGDLSASLLRDGKDAAFVILTFLIDVTDRKLTEDKLQASNERLEAQLAENRILQEKLRDLAVRDPLTSLFNRRYMEETLRRELSRSAREDQPLSLVMIDIDHFKQLNDTYGHPAGDLVLKELAALLLRHLRNEDIVCRFGGEEFVAILPGAPLTTAAQRAESWRMAFQELNIVYEDHVLTSTLSMGIAEYPRHGATSEDLLFQADSAMYMAKRAGGNRVMVWG</sequence>
<dbReference type="AlphaFoldDB" id="A0A250KT74"/>
<evidence type="ECO:0000256" key="1">
    <source>
        <dbReference type="ARBA" id="ARBA00001946"/>
    </source>
</evidence>
<dbReference type="InterPro" id="IPR050469">
    <property type="entry name" value="Diguanylate_Cyclase"/>
</dbReference>
<evidence type="ECO:0000259" key="6">
    <source>
        <dbReference type="PROSITE" id="PS50887"/>
    </source>
</evidence>
<dbReference type="EC" id="2.7.7.65" evidence="2"/>
<dbReference type="InterPro" id="IPR029787">
    <property type="entry name" value="Nucleotide_cyclase"/>
</dbReference>
<feature type="domain" description="GGDEF" evidence="6">
    <location>
        <begin position="315"/>
        <end position="447"/>
    </location>
</feature>
<dbReference type="RefSeq" id="WP_119629617.1">
    <property type="nucleotide sequence ID" value="NZ_AP017928.1"/>
</dbReference>
<evidence type="ECO:0000256" key="4">
    <source>
        <dbReference type="SAM" id="Coils"/>
    </source>
</evidence>
<dbReference type="KEGG" id="mmai:sS8_2199"/>
<evidence type="ECO:0000259" key="5">
    <source>
        <dbReference type="PROSITE" id="PS50113"/>
    </source>
</evidence>
<evidence type="ECO:0000256" key="3">
    <source>
        <dbReference type="ARBA" id="ARBA00034247"/>
    </source>
</evidence>
<dbReference type="NCBIfam" id="TIGR00254">
    <property type="entry name" value="GGDEF"/>
    <property type="match status" value="1"/>
</dbReference>
<organism evidence="7 8">
    <name type="scientific">Methylocaldum marinum</name>
    <dbReference type="NCBI Taxonomy" id="1432792"/>
    <lineage>
        <taxon>Bacteria</taxon>
        <taxon>Pseudomonadati</taxon>
        <taxon>Pseudomonadota</taxon>
        <taxon>Gammaproteobacteria</taxon>
        <taxon>Methylococcales</taxon>
        <taxon>Methylococcaceae</taxon>
        <taxon>Methylocaldum</taxon>
    </lineage>
</organism>
<dbReference type="FunFam" id="3.30.70.270:FF:000001">
    <property type="entry name" value="Diguanylate cyclase domain protein"/>
    <property type="match status" value="1"/>
</dbReference>
<dbReference type="EMBL" id="AP017928">
    <property type="protein sequence ID" value="BBA34151.1"/>
    <property type="molecule type" value="Genomic_DNA"/>
</dbReference>
<dbReference type="Gene3D" id="3.30.70.270">
    <property type="match status" value="1"/>
</dbReference>
<name>A0A250KT74_9GAMM</name>
<dbReference type="Pfam" id="PF13426">
    <property type="entry name" value="PAS_9"/>
    <property type="match status" value="1"/>
</dbReference>
<dbReference type="InterPro" id="IPR000160">
    <property type="entry name" value="GGDEF_dom"/>
</dbReference>
<dbReference type="SMART" id="SM00267">
    <property type="entry name" value="GGDEF"/>
    <property type="match status" value="1"/>
</dbReference>
<comment type="catalytic activity">
    <reaction evidence="3">
        <text>2 GTP = 3',3'-c-di-GMP + 2 diphosphate</text>
        <dbReference type="Rhea" id="RHEA:24898"/>
        <dbReference type="ChEBI" id="CHEBI:33019"/>
        <dbReference type="ChEBI" id="CHEBI:37565"/>
        <dbReference type="ChEBI" id="CHEBI:58805"/>
        <dbReference type="EC" id="2.7.7.65"/>
    </reaction>
</comment>
<dbReference type="Gene3D" id="3.30.450.20">
    <property type="entry name" value="PAS domain"/>
    <property type="match status" value="1"/>
</dbReference>
<dbReference type="GO" id="GO:0005886">
    <property type="term" value="C:plasma membrane"/>
    <property type="evidence" value="ECO:0007669"/>
    <property type="project" value="TreeGrafter"/>
</dbReference>
<reference evidence="7 8" key="1">
    <citation type="submission" date="2016-12" db="EMBL/GenBank/DDBJ databases">
        <title>Genome sequencing of Methylocaldum marinum.</title>
        <authorList>
            <person name="Takeuchi M."/>
            <person name="Kamagata Y."/>
            <person name="Hiraoka S."/>
            <person name="Oshima K."/>
            <person name="Hattori M."/>
            <person name="Iwasaki W."/>
        </authorList>
    </citation>
    <scope>NUCLEOTIDE SEQUENCE [LARGE SCALE GENOMIC DNA]</scope>
    <source>
        <strain evidence="7 8">S8</strain>
    </source>
</reference>
<keyword evidence="4" id="KW-0175">Coiled coil</keyword>
<dbReference type="SUPFAM" id="SSF55073">
    <property type="entry name" value="Nucleotide cyclase"/>
    <property type="match status" value="1"/>
</dbReference>
<dbReference type="GO" id="GO:1902201">
    <property type="term" value="P:negative regulation of bacterial-type flagellum-dependent cell motility"/>
    <property type="evidence" value="ECO:0007669"/>
    <property type="project" value="TreeGrafter"/>
</dbReference>
<dbReference type="InterPro" id="IPR043128">
    <property type="entry name" value="Rev_trsase/Diguanyl_cyclase"/>
</dbReference>
<dbReference type="GO" id="GO:0043709">
    <property type="term" value="P:cell adhesion involved in single-species biofilm formation"/>
    <property type="evidence" value="ECO:0007669"/>
    <property type="project" value="TreeGrafter"/>
</dbReference>
<dbReference type="InterPro" id="IPR000014">
    <property type="entry name" value="PAS"/>
</dbReference>
<dbReference type="PANTHER" id="PTHR45138">
    <property type="entry name" value="REGULATORY COMPONENTS OF SENSORY TRANSDUCTION SYSTEM"/>
    <property type="match status" value="1"/>
</dbReference>
<evidence type="ECO:0000313" key="8">
    <source>
        <dbReference type="Proteomes" id="UP000266313"/>
    </source>
</evidence>
<keyword evidence="8" id="KW-1185">Reference proteome</keyword>
<dbReference type="PROSITE" id="PS50113">
    <property type="entry name" value="PAC"/>
    <property type="match status" value="1"/>
</dbReference>
<dbReference type="Proteomes" id="UP000266313">
    <property type="component" value="Chromosome"/>
</dbReference>
<protein>
    <recommendedName>
        <fullName evidence="2">diguanylate cyclase</fullName>
        <ecNumber evidence="2">2.7.7.65</ecNumber>
    </recommendedName>
</protein>
<dbReference type="InterPro" id="IPR035965">
    <property type="entry name" value="PAS-like_dom_sf"/>
</dbReference>
<dbReference type="InterPro" id="IPR000700">
    <property type="entry name" value="PAS-assoc_C"/>
</dbReference>